<comment type="similarity">
    <text evidence="2">Belongs to the NRDE2 family.</text>
</comment>
<dbReference type="Pfam" id="PF08424">
    <property type="entry name" value="NRDE-2"/>
    <property type="match status" value="1"/>
</dbReference>
<evidence type="ECO:0000256" key="2">
    <source>
        <dbReference type="ARBA" id="ARBA00009265"/>
    </source>
</evidence>
<reference evidence="5" key="1">
    <citation type="submission" date="2018-02" db="EMBL/GenBank/DDBJ databases">
        <title>Rhizophora mucronata_Transcriptome.</title>
        <authorList>
            <person name="Meera S.P."/>
            <person name="Sreeshan A."/>
            <person name="Augustine A."/>
        </authorList>
    </citation>
    <scope>NUCLEOTIDE SEQUENCE</scope>
    <source>
        <tissue evidence="5">Leaf</tissue>
    </source>
</reference>
<dbReference type="GO" id="GO:0071013">
    <property type="term" value="C:catalytic step 2 spliceosome"/>
    <property type="evidence" value="ECO:0007669"/>
    <property type="project" value="TreeGrafter"/>
</dbReference>
<protein>
    <submittedName>
        <fullName evidence="5">Protein NRDE2 homolog</fullName>
    </submittedName>
</protein>
<dbReference type="Gene3D" id="1.25.40.10">
    <property type="entry name" value="Tetratricopeptide repeat domain"/>
    <property type="match status" value="1"/>
</dbReference>
<evidence type="ECO:0000256" key="3">
    <source>
        <dbReference type="ARBA" id="ARBA00023242"/>
    </source>
</evidence>
<proteinExistence type="inferred from homology"/>
<feature type="compositionally biased region" description="Basic residues" evidence="4">
    <location>
        <begin position="119"/>
        <end position="135"/>
    </location>
</feature>
<feature type="compositionally biased region" description="Basic and acidic residues" evidence="4">
    <location>
        <begin position="104"/>
        <end position="118"/>
    </location>
</feature>
<organism evidence="5">
    <name type="scientific">Rhizophora mucronata</name>
    <name type="common">Asiatic mangrove</name>
    <dbReference type="NCBI Taxonomy" id="61149"/>
    <lineage>
        <taxon>Eukaryota</taxon>
        <taxon>Viridiplantae</taxon>
        <taxon>Streptophyta</taxon>
        <taxon>Embryophyta</taxon>
        <taxon>Tracheophyta</taxon>
        <taxon>Spermatophyta</taxon>
        <taxon>Magnoliopsida</taxon>
        <taxon>eudicotyledons</taxon>
        <taxon>Gunneridae</taxon>
        <taxon>Pentapetalae</taxon>
        <taxon>rosids</taxon>
        <taxon>fabids</taxon>
        <taxon>Malpighiales</taxon>
        <taxon>Rhizophoraceae</taxon>
        <taxon>Rhizophora</taxon>
    </lineage>
</organism>
<comment type="subcellular location">
    <subcellularLocation>
        <location evidence="1">Nucleus</location>
    </subcellularLocation>
</comment>
<keyword evidence="3" id="KW-0539">Nucleus</keyword>
<dbReference type="GO" id="GO:0031048">
    <property type="term" value="P:regulatory ncRNA-mediated heterochromatin formation"/>
    <property type="evidence" value="ECO:0007669"/>
    <property type="project" value="TreeGrafter"/>
</dbReference>
<accession>A0A2P2L8D0</accession>
<dbReference type="EMBL" id="GGEC01033743">
    <property type="protein sequence ID" value="MBX14227.1"/>
    <property type="molecule type" value="Transcribed_RNA"/>
</dbReference>
<evidence type="ECO:0000256" key="4">
    <source>
        <dbReference type="SAM" id="MobiDB-lite"/>
    </source>
</evidence>
<evidence type="ECO:0000313" key="5">
    <source>
        <dbReference type="EMBL" id="MBX14231.1"/>
    </source>
</evidence>
<dbReference type="AlphaFoldDB" id="A0A2P2L8D0"/>
<dbReference type="EMBL" id="GGEC01033747">
    <property type="protein sequence ID" value="MBX14231.1"/>
    <property type="molecule type" value="Transcribed_RNA"/>
</dbReference>
<dbReference type="PANTHER" id="PTHR13471">
    <property type="entry name" value="TETRATRICOPEPTIDE-LIKE HELICAL"/>
    <property type="match status" value="1"/>
</dbReference>
<feature type="region of interest" description="Disordered" evidence="4">
    <location>
        <begin position="57"/>
        <end position="144"/>
    </location>
</feature>
<dbReference type="GO" id="GO:1902369">
    <property type="term" value="P:negative regulation of RNA catabolic process"/>
    <property type="evidence" value="ECO:0007669"/>
    <property type="project" value="TreeGrafter"/>
</dbReference>
<sequence length="449" mass="51733">MMEKEKKEGGESKTNVFPLFAVSGSASTGHSSSFTVPDQWLCNPSFTTDLSVIDAAVSSFHGQQTGPESDQGDDSDQQRTGEKPSSASYELLPENGEELEEEEKEVKEDPDSDSGREKLKQKKKSKKKHRRKRKRSRDEGEGFTSRKSSVRVWADFEIKPPKDYYFDTHGDRDNLVYGSLYKMDVPRYKPYLSTKPSGFDFRGLYHLSGRMSEFDRDGDVDVLDTKLKSDGRYWSAKYAAVERHRNFKHLHLVASKQPAVLSDEFIPLPDIELSLEVTDSSSTSKAFVFEESWEDEILRKTLEFNKLTREQPHDEKAWLDFAEFQDKVAKTQRQKAARLQTLEKKISILEKATELNPDNEDLLLYLLKAYQSRDTADVLIGRWEKVLMQHSGSYNLWKEYLHVVKGEFAKFKVSDMQKMYGHAIQALSAACNKRFRFTKMQNLHLLMLI</sequence>
<name>A0A2P2L8D0_RHIMU</name>
<dbReference type="InterPro" id="IPR013633">
    <property type="entry name" value="NRDE-2"/>
</dbReference>
<evidence type="ECO:0000256" key="1">
    <source>
        <dbReference type="ARBA" id="ARBA00004123"/>
    </source>
</evidence>
<dbReference type="PANTHER" id="PTHR13471:SF0">
    <property type="entry name" value="NUCLEAR EXOSOME REGULATOR NRDE2"/>
    <property type="match status" value="1"/>
</dbReference>
<dbReference type="InterPro" id="IPR011990">
    <property type="entry name" value="TPR-like_helical_dom_sf"/>
</dbReference>